<dbReference type="RefSeq" id="WP_022637485.1">
    <property type="nucleotide sequence ID" value="NZ_ASJR01000021.1"/>
</dbReference>
<keyword evidence="3" id="KW-0119">Carbohydrate metabolism</keyword>
<keyword evidence="9" id="KW-1185">Reference proteome</keyword>
<dbReference type="GO" id="GO:0008810">
    <property type="term" value="F:cellulase activity"/>
    <property type="evidence" value="ECO:0007669"/>
    <property type="project" value="InterPro"/>
</dbReference>
<dbReference type="STRING" id="1313304.CALK_2076"/>
<sequence>MKQFMTAFSILFLCAATVFSKAYIRYNYIGYNPSREKRIVVMAEEGIDGTQWTLRDNETGEEVLSGNIGASVYERGDHLPFDYNYVFDITELREVGEYTLSLAGDIAEPANIVIHQDPYGDLISKPLRWLREARCGSDAVEDREICHLGDKKAEVFRRADPHDNGSWGPLDEPKYFDGHGGWHDAGDYLKFSLTCAYTTYYILRAYDINPSIFDTLYNNDDGQNELNDLLDEAQWGLDFLMRTMPDTNEFMIMIGHNEDHHVGYRLPQDDHLDGERPFLSALSIPQMGYTAAALALGATIFEELGREEQAQEYFEKAQLIYRRALSDDAEATAWLDDDANPFYRDDTNFDNLQLAAGELYRFSGDPSYLEDAQEFADLARGAGWKAWTAVNMTAHMNIMDDYPVAQNYLYLDLDQFLDNSRAAGNIWGIPMRYVWAGLYSYIGVGATAAEYELLTGNTGYHSLARNMTDYLLGYNNWGICFIAIEDMENTITEPNSQIYMLQADKFPEGAIAEGPGDRESWEYYSTYFGFDMHAEWTHKFNTEAGVFYDNRKDFMCMETTVVGMSDGIYLLAVASKLFNN</sequence>
<evidence type="ECO:0000256" key="5">
    <source>
        <dbReference type="ARBA" id="ARBA00023326"/>
    </source>
</evidence>
<dbReference type="InterPro" id="IPR004197">
    <property type="entry name" value="Cellulase_Ig-like"/>
</dbReference>
<evidence type="ECO:0000259" key="7">
    <source>
        <dbReference type="Pfam" id="PF02927"/>
    </source>
</evidence>
<dbReference type="AlphaFoldDB" id="U7D529"/>
<protein>
    <submittedName>
        <fullName evidence="8">Glycoside hydrolase, GH9 family</fullName>
    </submittedName>
</protein>
<evidence type="ECO:0000256" key="3">
    <source>
        <dbReference type="ARBA" id="ARBA00023277"/>
    </source>
</evidence>
<dbReference type="CDD" id="cd02850">
    <property type="entry name" value="E_set_Cellulase_N"/>
    <property type="match status" value="1"/>
</dbReference>
<proteinExistence type="inferred from homology"/>
<keyword evidence="5" id="KW-0624">Polysaccharide degradation</keyword>
<keyword evidence="4" id="KW-0326">Glycosidase</keyword>
<comment type="caution">
    <text evidence="8">The sequence shown here is derived from an EMBL/GenBank/DDBJ whole genome shotgun (WGS) entry which is preliminary data.</text>
</comment>
<dbReference type="Proteomes" id="UP000017148">
    <property type="component" value="Unassembled WGS sequence"/>
</dbReference>
<dbReference type="InterPro" id="IPR008928">
    <property type="entry name" value="6-hairpin_glycosidase_sf"/>
</dbReference>
<evidence type="ECO:0000259" key="6">
    <source>
        <dbReference type="Pfam" id="PF00759"/>
    </source>
</evidence>
<gene>
    <name evidence="8" type="ORF">CALK_2076</name>
</gene>
<dbReference type="PANTHER" id="PTHR22298">
    <property type="entry name" value="ENDO-1,4-BETA-GLUCANASE"/>
    <property type="match status" value="1"/>
</dbReference>
<dbReference type="SUPFAM" id="SSF48208">
    <property type="entry name" value="Six-hairpin glycosidases"/>
    <property type="match status" value="1"/>
</dbReference>
<keyword evidence="2 8" id="KW-0378">Hydrolase</keyword>
<evidence type="ECO:0000313" key="8">
    <source>
        <dbReference type="EMBL" id="ERP31048.1"/>
    </source>
</evidence>
<dbReference type="Pfam" id="PF02927">
    <property type="entry name" value="CelD_N"/>
    <property type="match status" value="1"/>
</dbReference>
<dbReference type="Gene3D" id="1.50.10.10">
    <property type="match status" value="1"/>
</dbReference>
<dbReference type="EMBL" id="ASJR01000021">
    <property type="protein sequence ID" value="ERP31048.1"/>
    <property type="molecule type" value="Genomic_DNA"/>
</dbReference>
<dbReference type="InterPro" id="IPR013783">
    <property type="entry name" value="Ig-like_fold"/>
</dbReference>
<accession>U7D529</accession>
<evidence type="ECO:0000256" key="1">
    <source>
        <dbReference type="ARBA" id="ARBA00007072"/>
    </source>
</evidence>
<reference evidence="8 9" key="1">
    <citation type="journal article" date="2013" name="Environ. Microbiol.">
        <title>Genome analysis of Chitinivibrio alkaliphilus gen. nov., sp. nov., a novel extremely haloalkaliphilic anaerobic chitinolytic bacterium from the candidate phylum Termite Group 3.</title>
        <authorList>
            <person name="Sorokin D.Y."/>
            <person name="Gumerov V.M."/>
            <person name="Rakitin A.L."/>
            <person name="Beletsky A.V."/>
            <person name="Damste J.S."/>
            <person name="Muyzer G."/>
            <person name="Mardanov A.V."/>
            <person name="Ravin N.V."/>
        </authorList>
    </citation>
    <scope>NUCLEOTIDE SEQUENCE [LARGE SCALE GENOMIC DNA]</scope>
    <source>
        <strain evidence="8 9">ACht1</strain>
    </source>
</reference>
<dbReference type="SUPFAM" id="SSF81296">
    <property type="entry name" value="E set domains"/>
    <property type="match status" value="1"/>
</dbReference>
<evidence type="ECO:0000313" key="9">
    <source>
        <dbReference type="Proteomes" id="UP000017148"/>
    </source>
</evidence>
<name>U7D529_9BACT</name>
<feature type="domain" description="Cellulase Ig-like" evidence="7">
    <location>
        <begin position="22"/>
        <end position="104"/>
    </location>
</feature>
<dbReference type="eggNOG" id="COG0726">
    <property type="taxonomic scope" value="Bacteria"/>
</dbReference>
<dbReference type="InterPro" id="IPR014756">
    <property type="entry name" value="Ig_E-set"/>
</dbReference>
<feature type="domain" description="Glycoside hydrolase family 9" evidence="6">
    <location>
        <begin position="119"/>
        <end position="562"/>
    </location>
</feature>
<comment type="similarity">
    <text evidence="1">Belongs to the glycosyl hydrolase 9 (cellulase E) family.</text>
</comment>
<dbReference type="Gene3D" id="2.60.40.10">
    <property type="entry name" value="Immunoglobulins"/>
    <property type="match status" value="1"/>
</dbReference>
<dbReference type="OrthoDB" id="9808897at2"/>
<dbReference type="InterPro" id="IPR012341">
    <property type="entry name" value="6hp_glycosidase-like_sf"/>
</dbReference>
<evidence type="ECO:0000256" key="2">
    <source>
        <dbReference type="ARBA" id="ARBA00022801"/>
    </source>
</evidence>
<dbReference type="Pfam" id="PF00759">
    <property type="entry name" value="Glyco_hydro_9"/>
    <property type="match status" value="1"/>
</dbReference>
<evidence type="ECO:0000256" key="4">
    <source>
        <dbReference type="ARBA" id="ARBA00023295"/>
    </source>
</evidence>
<dbReference type="InterPro" id="IPR001701">
    <property type="entry name" value="Glyco_hydro_9"/>
</dbReference>
<organism evidence="8 9">
    <name type="scientific">Chitinivibrio alkaliphilus ACht1</name>
    <dbReference type="NCBI Taxonomy" id="1313304"/>
    <lineage>
        <taxon>Bacteria</taxon>
        <taxon>Pseudomonadati</taxon>
        <taxon>Fibrobacterota</taxon>
        <taxon>Chitinivibrionia</taxon>
        <taxon>Chitinivibrionales</taxon>
        <taxon>Chitinivibrionaceae</taxon>
        <taxon>Chitinivibrio</taxon>
    </lineage>
</organism>
<dbReference type="GO" id="GO:0000272">
    <property type="term" value="P:polysaccharide catabolic process"/>
    <property type="evidence" value="ECO:0007669"/>
    <property type="project" value="UniProtKB-KW"/>
</dbReference>